<dbReference type="SUPFAM" id="SSF53167">
    <property type="entry name" value="Purine and uridine phosphorylases"/>
    <property type="match status" value="1"/>
</dbReference>
<dbReference type="AlphaFoldDB" id="A0A7K1Y4P0"/>
<dbReference type="GO" id="GO:0008930">
    <property type="term" value="F:methylthioadenosine nucleosidase activity"/>
    <property type="evidence" value="ECO:0007669"/>
    <property type="project" value="TreeGrafter"/>
</dbReference>
<accession>A0A7K1Y4P0</accession>
<dbReference type="GO" id="GO:0019284">
    <property type="term" value="P:L-methionine salvage from S-adenosylmethionine"/>
    <property type="evidence" value="ECO:0007669"/>
    <property type="project" value="TreeGrafter"/>
</dbReference>
<protein>
    <recommendedName>
        <fullName evidence="1 2">Futalosine hydrolase</fullName>
        <shortName evidence="1">FL hydrolase</shortName>
        <ecNumber evidence="1 2">3.2.2.26</ecNumber>
    </recommendedName>
    <alternativeName>
        <fullName evidence="1">Futalosine nucleosidase</fullName>
    </alternativeName>
    <alternativeName>
        <fullName evidence="1">Menaquinone biosynthetic enzyme MqnB</fullName>
    </alternativeName>
</protein>
<proteinExistence type="inferred from homology"/>
<dbReference type="NCBIfam" id="TIGR03664">
    <property type="entry name" value="fut_nucase"/>
    <property type="match status" value="1"/>
</dbReference>
<dbReference type="PANTHER" id="PTHR46832:SF2">
    <property type="entry name" value="FUTALOSINE HYDROLASE"/>
    <property type="match status" value="1"/>
</dbReference>
<dbReference type="InterPro" id="IPR019963">
    <property type="entry name" value="FL_hydrolase_MqnB"/>
</dbReference>
<dbReference type="EMBL" id="WVHT01000001">
    <property type="protein sequence ID" value="MXV49542.1"/>
    <property type="molecule type" value="Genomic_DNA"/>
</dbReference>
<evidence type="ECO:0000256" key="1">
    <source>
        <dbReference type="HAMAP-Rule" id="MF_00991"/>
    </source>
</evidence>
<name>A0A7K1Y4P0_9SPHI</name>
<dbReference type="Proteomes" id="UP000466586">
    <property type="component" value="Unassembled WGS sequence"/>
</dbReference>
<dbReference type="HAMAP" id="MF_00991">
    <property type="entry name" value="MqnB"/>
    <property type="match status" value="1"/>
</dbReference>
<comment type="catalytic activity">
    <reaction evidence="1">
        <text>futalosine + H2O = dehypoxanthine futalosine + hypoxanthine</text>
        <dbReference type="Rhea" id="RHEA:25904"/>
        <dbReference type="ChEBI" id="CHEBI:15377"/>
        <dbReference type="ChEBI" id="CHEBI:17368"/>
        <dbReference type="ChEBI" id="CHEBI:58863"/>
        <dbReference type="ChEBI" id="CHEBI:58864"/>
        <dbReference type="EC" id="3.2.2.26"/>
    </reaction>
</comment>
<reference evidence="4 5" key="1">
    <citation type="submission" date="2019-11" db="EMBL/GenBank/DDBJ databases">
        <title>Pedobacter sp. HMF7647 Genome sequencing and assembly.</title>
        <authorList>
            <person name="Kang H."/>
            <person name="Kim H."/>
            <person name="Joh K."/>
        </authorList>
    </citation>
    <scope>NUCLEOTIDE SEQUENCE [LARGE SCALE GENOMIC DNA]</scope>
    <source>
        <strain evidence="4 5">HMF7647</strain>
    </source>
</reference>
<keyword evidence="5" id="KW-1185">Reference proteome</keyword>
<comment type="pathway">
    <text evidence="1">Quinol/quinone metabolism; menaquinone biosynthesis.</text>
</comment>
<dbReference type="GO" id="GO:0009116">
    <property type="term" value="P:nucleoside metabolic process"/>
    <property type="evidence" value="ECO:0007669"/>
    <property type="project" value="InterPro"/>
</dbReference>
<dbReference type="GO" id="GO:0005829">
    <property type="term" value="C:cytosol"/>
    <property type="evidence" value="ECO:0007669"/>
    <property type="project" value="TreeGrafter"/>
</dbReference>
<dbReference type="Pfam" id="PF01048">
    <property type="entry name" value="PNP_UDP_1"/>
    <property type="match status" value="1"/>
</dbReference>
<comment type="function">
    <text evidence="1">Catalyzes the hydrolysis of futalosine (FL) to dehypoxanthine futalosine (DHFL) and hypoxanthine, a step in the biosynthesis of menaquinone (MK, vitamin K2).</text>
</comment>
<dbReference type="Gene3D" id="3.40.50.1580">
    <property type="entry name" value="Nucleoside phosphorylase domain"/>
    <property type="match status" value="1"/>
</dbReference>
<sequence>MTILIVAATIEEITPLLSEFKLQAGTNNCRGNKIGVLITGVGMTATAFALGTEFAGASYDLAINLGIAGSFDQSVELGKVVRVAEDCFAELGAENDATFISIDKLGFGQSVYREKLPANIQDFAPVPVKSITVNKVHGNDQSIEQTLTRLHPQIESMEGAAFFYACDKAGIDCLQVRAISNYVEKRNRDNWKIGLAVKNLNIFATKFLTQILH</sequence>
<feature type="domain" description="Nucleoside phosphorylase" evidence="3">
    <location>
        <begin position="12"/>
        <end position="206"/>
    </location>
</feature>
<dbReference type="PANTHER" id="PTHR46832">
    <property type="entry name" value="5'-METHYLTHIOADENOSINE/S-ADENOSYLHOMOCYSTEINE NUCLEOSIDASE"/>
    <property type="match status" value="1"/>
</dbReference>
<evidence type="ECO:0000256" key="2">
    <source>
        <dbReference type="NCBIfam" id="TIGR03664"/>
    </source>
</evidence>
<comment type="similarity">
    <text evidence="1">Belongs to the PNP/UDP phosphorylase family. Futalosine hydrolase subfamily.</text>
</comment>
<evidence type="ECO:0000259" key="3">
    <source>
        <dbReference type="Pfam" id="PF01048"/>
    </source>
</evidence>
<dbReference type="GO" id="GO:0009234">
    <property type="term" value="P:menaquinone biosynthetic process"/>
    <property type="evidence" value="ECO:0007669"/>
    <property type="project" value="UniProtKB-UniRule"/>
</dbReference>
<keyword evidence="4" id="KW-0326">Glycosidase</keyword>
<dbReference type="EC" id="3.2.2.26" evidence="1 2"/>
<dbReference type="InterPro" id="IPR035994">
    <property type="entry name" value="Nucleoside_phosphorylase_sf"/>
</dbReference>
<dbReference type="GO" id="GO:0008782">
    <property type="term" value="F:adenosylhomocysteine nucleosidase activity"/>
    <property type="evidence" value="ECO:0007669"/>
    <property type="project" value="TreeGrafter"/>
</dbReference>
<dbReference type="RefSeq" id="WP_160842655.1">
    <property type="nucleotide sequence ID" value="NZ_WVHT01000001.1"/>
</dbReference>
<evidence type="ECO:0000313" key="4">
    <source>
        <dbReference type="EMBL" id="MXV49542.1"/>
    </source>
</evidence>
<keyword evidence="1" id="KW-0474">Menaquinone biosynthesis</keyword>
<dbReference type="InterPro" id="IPR000845">
    <property type="entry name" value="Nucleoside_phosphorylase_d"/>
</dbReference>
<organism evidence="4 5">
    <name type="scientific">Hufsiella arboris</name>
    <dbReference type="NCBI Taxonomy" id="2695275"/>
    <lineage>
        <taxon>Bacteria</taxon>
        <taxon>Pseudomonadati</taxon>
        <taxon>Bacteroidota</taxon>
        <taxon>Sphingobacteriia</taxon>
        <taxon>Sphingobacteriales</taxon>
        <taxon>Sphingobacteriaceae</taxon>
        <taxon>Hufsiella</taxon>
    </lineage>
</organism>
<gene>
    <name evidence="1 4" type="primary">mqnB</name>
    <name evidence="4" type="ORF">GS399_01045</name>
</gene>
<evidence type="ECO:0000313" key="5">
    <source>
        <dbReference type="Proteomes" id="UP000466586"/>
    </source>
</evidence>
<keyword evidence="1 4" id="KW-0378">Hydrolase</keyword>
<dbReference type="UniPathway" id="UPA00079"/>
<dbReference type="CDD" id="cd17766">
    <property type="entry name" value="futalosine_nucleosidase_MqnB"/>
    <property type="match status" value="1"/>
</dbReference>
<comment type="caution">
    <text evidence="4">The sequence shown here is derived from an EMBL/GenBank/DDBJ whole genome shotgun (WGS) entry which is preliminary data.</text>
</comment>